<dbReference type="SUPFAM" id="SSF56796">
    <property type="entry name" value="Dehydroquinate synthase-like"/>
    <property type="match status" value="1"/>
</dbReference>
<dbReference type="FunFam" id="3.40.50.1970:FF:000003">
    <property type="entry name" value="Alcohol dehydrogenase, iron-containing"/>
    <property type="match status" value="1"/>
</dbReference>
<feature type="domain" description="Alcohol dehydrogenase iron-type/glycerol dehydrogenase GldA" evidence="4">
    <location>
        <begin position="8"/>
        <end position="175"/>
    </location>
</feature>
<dbReference type="RefSeq" id="WP_208098962.1">
    <property type="nucleotide sequence ID" value="NZ_JAGDYM010000020.1"/>
</dbReference>
<dbReference type="InterPro" id="IPR018211">
    <property type="entry name" value="ADH_Fe_CS"/>
</dbReference>
<dbReference type="Pfam" id="PF25137">
    <property type="entry name" value="ADH_Fe_C"/>
    <property type="match status" value="1"/>
</dbReference>
<dbReference type="FunFam" id="1.20.1090.10:FF:000001">
    <property type="entry name" value="Aldehyde-alcohol dehydrogenase"/>
    <property type="match status" value="1"/>
</dbReference>
<evidence type="ECO:0000256" key="3">
    <source>
        <dbReference type="ARBA" id="ARBA00023027"/>
    </source>
</evidence>
<protein>
    <submittedName>
        <fullName evidence="6">Iron-containing alcohol dehydrogenase</fullName>
    </submittedName>
</protein>
<evidence type="ECO:0000313" key="7">
    <source>
        <dbReference type="Proteomes" id="UP000664382"/>
    </source>
</evidence>
<dbReference type="EMBL" id="JAGDYM010000020">
    <property type="protein sequence ID" value="MBO1903228.1"/>
    <property type="molecule type" value="Genomic_DNA"/>
</dbReference>
<evidence type="ECO:0000259" key="4">
    <source>
        <dbReference type="Pfam" id="PF00465"/>
    </source>
</evidence>
<comment type="caution">
    <text evidence="6">The sequence shown here is derived from an EMBL/GenBank/DDBJ whole genome shotgun (WGS) entry which is preliminary data.</text>
</comment>
<accession>A0A939MLJ9</accession>
<keyword evidence="7" id="KW-1185">Reference proteome</keyword>
<evidence type="ECO:0000313" key="6">
    <source>
        <dbReference type="EMBL" id="MBO1903228.1"/>
    </source>
</evidence>
<dbReference type="Proteomes" id="UP000664382">
    <property type="component" value="Unassembled WGS sequence"/>
</dbReference>
<dbReference type="GO" id="GO:0046872">
    <property type="term" value="F:metal ion binding"/>
    <property type="evidence" value="ECO:0007669"/>
    <property type="project" value="InterPro"/>
</dbReference>
<dbReference type="Gene3D" id="1.20.1090.10">
    <property type="entry name" value="Dehydroquinate synthase-like - alpha domain"/>
    <property type="match status" value="1"/>
</dbReference>
<evidence type="ECO:0000259" key="5">
    <source>
        <dbReference type="Pfam" id="PF25137"/>
    </source>
</evidence>
<dbReference type="Pfam" id="PF00465">
    <property type="entry name" value="Fe-ADH"/>
    <property type="match status" value="1"/>
</dbReference>
<dbReference type="InterPro" id="IPR001670">
    <property type="entry name" value="ADH_Fe/GldA"/>
</dbReference>
<proteinExistence type="inferred from homology"/>
<reference evidence="6" key="1">
    <citation type="submission" date="2021-03" db="EMBL/GenBank/DDBJ databases">
        <title>Leucobacter chromiisoli sp. nov., isolated from chromium-containing soil of chemical plant.</title>
        <authorList>
            <person name="Xu Z."/>
        </authorList>
    </citation>
    <scope>NUCLEOTIDE SEQUENCE</scope>
    <source>
        <strain evidence="6">S27</strain>
    </source>
</reference>
<dbReference type="Gene3D" id="3.40.50.1970">
    <property type="match status" value="1"/>
</dbReference>
<dbReference type="PROSITE" id="PS00913">
    <property type="entry name" value="ADH_IRON_1"/>
    <property type="match status" value="1"/>
</dbReference>
<feature type="domain" description="Fe-containing alcohol dehydrogenase-like C-terminal" evidence="5">
    <location>
        <begin position="187"/>
        <end position="383"/>
    </location>
</feature>
<dbReference type="InterPro" id="IPR056798">
    <property type="entry name" value="ADH_Fe_C"/>
</dbReference>
<organism evidence="6 7">
    <name type="scientific">Leucobacter weissii</name>
    <dbReference type="NCBI Taxonomy" id="1983706"/>
    <lineage>
        <taxon>Bacteria</taxon>
        <taxon>Bacillati</taxon>
        <taxon>Actinomycetota</taxon>
        <taxon>Actinomycetes</taxon>
        <taxon>Micrococcales</taxon>
        <taxon>Microbacteriaceae</taxon>
        <taxon>Leucobacter</taxon>
    </lineage>
</organism>
<dbReference type="InterPro" id="IPR039697">
    <property type="entry name" value="Alcohol_dehydrogenase_Fe"/>
</dbReference>
<comment type="similarity">
    <text evidence="1">Belongs to the iron-containing alcohol dehydrogenase family.</text>
</comment>
<dbReference type="AlphaFoldDB" id="A0A939MLJ9"/>
<dbReference type="GO" id="GO:0004022">
    <property type="term" value="F:alcohol dehydrogenase (NAD+) activity"/>
    <property type="evidence" value="ECO:0007669"/>
    <property type="project" value="UniProtKB-ARBA"/>
</dbReference>
<dbReference type="PANTHER" id="PTHR11496">
    <property type="entry name" value="ALCOHOL DEHYDROGENASE"/>
    <property type="match status" value="1"/>
</dbReference>
<keyword evidence="3" id="KW-0520">NAD</keyword>
<dbReference type="PANTHER" id="PTHR11496:SF102">
    <property type="entry name" value="ALCOHOL DEHYDROGENASE 4"/>
    <property type="match status" value="1"/>
</dbReference>
<gene>
    <name evidence="6" type="ORF">J4H92_14885</name>
</gene>
<evidence type="ECO:0000256" key="2">
    <source>
        <dbReference type="ARBA" id="ARBA00023002"/>
    </source>
</evidence>
<sequence>MTYEVSFPRLVLVGGGAVAELADIVSRLGITRPFVVTDAFLKDSGGLDRIVDLLTAAGFAVGSFAETVADPTTVSVATAVQAASEHDADGVIALGGGSPIDTAKAMAVLAKYSGEMHELKAPASYDGPALPVIAIPTTAGTGSEATRFTVITDSRTGEKMLCAGGSYMPAAAIVDYELTTTMPPRLTADTGIDALTHAVEAYVSTKANPISDALALTAVRLIGRNLRRAYTGADLVARDEMMAAATMAGMAFSNSSVALVHGMSRPLGAHFHIAHGLANAMLFAEVTSFSVDAAPERYAACARELGLGTPDSTTGELGAELVTELRALANDLEVPTPAQLGIEREDWAELVPVMVAQAIASGSPANNPRVPTEEQIAEIFHTIFDLQKEQA</sequence>
<dbReference type="CDD" id="cd08194">
    <property type="entry name" value="Fe-ADH-like"/>
    <property type="match status" value="1"/>
</dbReference>
<name>A0A939MLJ9_9MICO</name>
<keyword evidence="2" id="KW-0560">Oxidoreductase</keyword>
<evidence type="ECO:0000256" key="1">
    <source>
        <dbReference type="ARBA" id="ARBA00007358"/>
    </source>
</evidence>